<dbReference type="PATRIC" id="fig|1423731.3.peg.661"/>
<protein>
    <recommendedName>
        <fullName evidence="1">Resolvase HTH domain-containing protein</fullName>
    </recommendedName>
</protein>
<feature type="domain" description="Resolvase HTH" evidence="1">
    <location>
        <begin position="153"/>
        <end position="170"/>
    </location>
</feature>
<dbReference type="GO" id="GO:0006352">
    <property type="term" value="P:DNA-templated transcription initiation"/>
    <property type="evidence" value="ECO:0007669"/>
    <property type="project" value="InterPro"/>
</dbReference>
<dbReference type="AlphaFoldDB" id="A0A0R1MBX8"/>
<proteinExistence type="predicted"/>
<keyword evidence="3" id="KW-1185">Reference proteome</keyword>
<evidence type="ECO:0000313" key="3">
    <source>
        <dbReference type="Proteomes" id="UP000051621"/>
    </source>
</evidence>
<dbReference type="STRING" id="1423731.FC81_GL000647"/>
<dbReference type="EMBL" id="AZEF01000011">
    <property type="protein sequence ID" value="KRL02610.1"/>
    <property type="molecule type" value="Genomic_DNA"/>
</dbReference>
<sequence>MTREEAFRFLFSEERERLIYGVCKRLHLSPQNPQYQDYLQEARIIFTDAYMAYKKLNPKMDDEKALMLFAYQRIYWRLLDMLRRERRNQVNCQNIEGVHNDESDTEVSLDLVDPTTYNLEDETLHFELYQRLLALCTPNEAKYLRESFLYVRPITQIAKMYGVSRQTIYKWRAGVQVKARILLAEEKPAA</sequence>
<evidence type="ECO:0000259" key="1">
    <source>
        <dbReference type="Pfam" id="PF02796"/>
    </source>
</evidence>
<dbReference type="Proteomes" id="UP000051621">
    <property type="component" value="Unassembled WGS sequence"/>
</dbReference>
<dbReference type="NCBIfam" id="TIGR02937">
    <property type="entry name" value="sigma70-ECF"/>
    <property type="match status" value="1"/>
</dbReference>
<dbReference type="GO" id="GO:0003677">
    <property type="term" value="F:DNA binding"/>
    <property type="evidence" value="ECO:0007669"/>
    <property type="project" value="InterPro"/>
</dbReference>
<accession>A0A0R1MBX8</accession>
<dbReference type="GO" id="GO:0000150">
    <property type="term" value="F:DNA strand exchange activity"/>
    <property type="evidence" value="ECO:0007669"/>
    <property type="project" value="InterPro"/>
</dbReference>
<comment type="caution">
    <text evidence="2">The sequence shown here is derived from an EMBL/GenBank/DDBJ whole genome shotgun (WGS) entry which is preliminary data.</text>
</comment>
<dbReference type="InterPro" id="IPR006120">
    <property type="entry name" value="Resolvase_HTH_dom"/>
</dbReference>
<dbReference type="RefSeq" id="WP_057742799.1">
    <property type="nucleotide sequence ID" value="NZ_AZEF01000011.1"/>
</dbReference>
<evidence type="ECO:0000313" key="2">
    <source>
        <dbReference type="EMBL" id="KRL02610.1"/>
    </source>
</evidence>
<dbReference type="InterPro" id="IPR014284">
    <property type="entry name" value="RNA_pol_sigma-70_dom"/>
</dbReference>
<dbReference type="Pfam" id="PF02796">
    <property type="entry name" value="HTH_7"/>
    <property type="match status" value="1"/>
</dbReference>
<gene>
    <name evidence="2" type="ORF">FC81_GL000647</name>
</gene>
<reference evidence="2 3" key="1">
    <citation type="journal article" date="2015" name="Genome Announc.">
        <title>Expanding the biotechnology potential of lactobacilli through comparative genomics of 213 strains and associated genera.</title>
        <authorList>
            <person name="Sun Z."/>
            <person name="Harris H.M."/>
            <person name="McCann A."/>
            <person name="Guo C."/>
            <person name="Argimon S."/>
            <person name="Zhang W."/>
            <person name="Yang X."/>
            <person name="Jeffery I.B."/>
            <person name="Cooney J.C."/>
            <person name="Kagawa T.F."/>
            <person name="Liu W."/>
            <person name="Song Y."/>
            <person name="Salvetti E."/>
            <person name="Wrobel A."/>
            <person name="Rasinkangas P."/>
            <person name="Parkhill J."/>
            <person name="Rea M.C."/>
            <person name="O'Sullivan O."/>
            <person name="Ritari J."/>
            <person name="Douillard F.P."/>
            <person name="Paul Ross R."/>
            <person name="Yang R."/>
            <person name="Briner A.E."/>
            <person name="Felis G.E."/>
            <person name="de Vos W.M."/>
            <person name="Barrangou R."/>
            <person name="Klaenhammer T.R."/>
            <person name="Caufield P.W."/>
            <person name="Cui Y."/>
            <person name="Zhang H."/>
            <person name="O'Toole P.W."/>
        </authorList>
    </citation>
    <scope>NUCLEOTIDE SEQUENCE [LARGE SCALE GENOMIC DNA]</scope>
    <source>
        <strain evidence="2 3">DSM 19910</strain>
    </source>
</reference>
<name>A0A0R1MBX8_9LACO</name>
<dbReference type="OrthoDB" id="2248780at2"/>
<dbReference type="GO" id="GO:0003700">
    <property type="term" value="F:DNA-binding transcription factor activity"/>
    <property type="evidence" value="ECO:0007669"/>
    <property type="project" value="InterPro"/>
</dbReference>
<organism evidence="2 3">
    <name type="scientific">Liquorilactobacillus capillatus DSM 19910</name>
    <dbReference type="NCBI Taxonomy" id="1423731"/>
    <lineage>
        <taxon>Bacteria</taxon>
        <taxon>Bacillati</taxon>
        <taxon>Bacillota</taxon>
        <taxon>Bacilli</taxon>
        <taxon>Lactobacillales</taxon>
        <taxon>Lactobacillaceae</taxon>
        <taxon>Liquorilactobacillus</taxon>
    </lineage>
</organism>